<dbReference type="FunFam" id="3.30.160.60:FF:000425">
    <property type="entry name" value="PLAG1 like zinc finger 1"/>
    <property type="match status" value="1"/>
</dbReference>
<sequence>MRPHTNKMQYTRPLSDEHFLQNADLEIHKGIHQRENPINSEEYNKSLSDDYSSLAEHGSSHTKKRPFKCSQCEKGFVSRFKLKIHLVSHSDERPFKCNQCEKAFKLSHHLKQHMFCHTDERPFKCSQCEKAFKSSHRLKKHVWMHTGEKPFKCT</sequence>
<dbReference type="GO" id="GO:0032502">
    <property type="term" value="P:developmental process"/>
    <property type="evidence" value="ECO:0007669"/>
    <property type="project" value="UniProtKB-ARBA"/>
</dbReference>
<dbReference type="FunFam" id="3.30.160.60:FF:000072">
    <property type="entry name" value="zinc finger protein 143 isoform X1"/>
    <property type="match status" value="1"/>
</dbReference>
<dbReference type="Proteomes" id="UP001163046">
    <property type="component" value="Unassembled WGS sequence"/>
</dbReference>
<evidence type="ECO:0000256" key="4">
    <source>
        <dbReference type="ARBA" id="ARBA00022833"/>
    </source>
</evidence>
<feature type="domain" description="C2H2-type" evidence="7">
    <location>
        <begin position="95"/>
        <end position="122"/>
    </location>
</feature>
<comment type="caution">
    <text evidence="8">The sequence shown here is derived from an EMBL/GenBank/DDBJ whole genome shotgun (WGS) entry which is preliminary data.</text>
</comment>
<dbReference type="FunFam" id="3.30.160.60:FF:000202">
    <property type="entry name" value="Zinc finger protein 574"/>
    <property type="match status" value="1"/>
</dbReference>
<dbReference type="SUPFAM" id="SSF57667">
    <property type="entry name" value="beta-beta-alpha zinc fingers"/>
    <property type="match status" value="2"/>
</dbReference>
<feature type="domain" description="C2H2-type" evidence="7">
    <location>
        <begin position="123"/>
        <end position="150"/>
    </location>
</feature>
<dbReference type="Gene3D" id="3.30.160.60">
    <property type="entry name" value="Classic Zinc Finger"/>
    <property type="match status" value="3"/>
</dbReference>
<keyword evidence="4" id="KW-0862">Zinc</keyword>
<dbReference type="InterPro" id="IPR050826">
    <property type="entry name" value="Krueppel_C2H2_ZnFinger"/>
</dbReference>
<keyword evidence="1" id="KW-0479">Metal-binding</keyword>
<dbReference type="AlphaFoldDB" id="A0A9W9YAI1"/>
<feature type="domain" description="C2H2-type" evidence="7">
    <location>
        <begin position="67"/>
        <end position="94"/>
    </location>
</feature>
<gene>
    <name evidence="8" type="ORF">OS493_036230</name>
</gene>
<organism evidence="8 9">
    <name type="scientific">Desmophyllum pertusum</name>
    <dbReference type="NCBI Taxonomy" id="174260"/>
    <lineage>
        <taxon>Eukaryota</taxon>
        <taxon>Metazoa</taxon>
        <taxon>Cnidaria</taxon>
        <taxon>Anthozoa</taxon>
        <taxon>Hexacorallia</taxon>
        <taxon>Scleractinia</taxon>
        <taxon>Caryophylliina</taxon>
        <taxon>Caryophylliidae</taxon>
        <taxon>Desmophyllum</taxon>
    </lineage>
</organism>
<dbReference type="PROSITE" id="PS50157">
    <property type="entry name" value="ZINC_FINGER_C2H2_2"/>
    <property type="match status" value="3"/>
</dbReference>
<name>A0A9W9YAI1_9CNID</name>
<dbReference type="PROSITE" id="PS00028">
    <property type="entry name" value="ZINC_FINGER_C2H2_1"/>
    <property type="match status" value="3"/>
</dbReference>
<evidence type="ECO:0000256" key="3">
    <source>
        <dbReference type="ARBA" id="ARBA00022771"/>
    </source>
</evidence>
<dbReference type="InterPro" id="IPR013087">
    <property type="entry name" value="Znf_C2H2_type"/>
</dbReference>
<dbReference type="PANTHER" id="PTHR24377">
    <property type="entry name" value="IP01015P-RELATED"/>
    <property type="match status" value="1"/>
</dbReference>
<dbReference type="InterPro" id="IPR036236">
    <property type="entry name" value="Znf_C2H2_sf"/>
</dbReference>
<keyword evidence="2" id="KW-0677">Repeat</keyword>
<evidence type="ECO:0000256" key="1">
    <source>
        <dbReference type="ARBA" id="ARBA00022723"/>
    </source>
</evidence>
<evidence type="ECO:0000259" key="7">
    <source>
        <dbReference type="PROSITE" id="PS50157"/>
    </source>
</evidence>
<dbReference type="EMBL" id="MU827836">
    <property type="protein sequence ID" value="KAJ7319461.1"/>
    <property type="molecule type" value="Genomic_DNA"/>
</dbReference>
<accession>A0A9W9YAI1</accession>
<dbReference type="Pfam" id="PF13894">
    <property type="entry name" value="zf-C2H2_4"/>
    <property type="match status" value="1"/>
</dbReference>
<evidence type="ECO:0000256" key="6">
    <source>
        <dbReference type="PROSITE-ProRule" id="PRU00042"/>
    </source>
</evidence>
<evidence type="ECO:0000256" key="2">
    <source>
        <dbReference type="ARBA" id="ARBA00022737"/>
    </source>
</evidence>
<proteinExistence type="predicted"/>
<keyword evidence="5" id="KW-0539">Nucleus</keyword>
<evidence type="ECO:0000256" key="5">
    <source>
        <dbReference type="ARBA" id="ARBA00023242"/>
    </source>
</evidence>
<keyword evidence="9" id="KW-1185">Reference proteome</keyword>
<reference evidence="8" key="1">
    <citation type="submission" date="2023-01" db="EMBL/GenBank/DDBJ databases">
        <title>Genome assembly of the deep-sea coral Lophelia pertusa.</title>
        <authorList>
            <person name="Herrera S."/>
            <person name="Cordes E."/>
        </authorList>
    </citation>
    <scope>NUCLEOTIDE SEQUENCE</scope>
    <source>
        <strain evidence="8">USNM1676648</strain>
        <tissue evidence="8">Polyp</tissue>
    </source>
</reference>
<evidence type="ECO:0000313" key="9">
    <source>
        <dbReference type="Proteomes" id="UP001163046"/>
    </source>
</evidence>
<evidence type="ECO:0000313" key="8">
    <source>
        <dbReference type="EMBL" id="KAJ7319461.1"/>
    </source>
</evidence>
<protein>
    <recommendedName>
        <fullName evidence="7">C2H2-type domain-containing protein</fullName>
    </recommendedName>
</protein>
<keyword evidence="3 6" id="KW-0863">Zinc-finger</keyword>
<dbReference type="SMART" id="SM00355">
    <property type="entry name" value="ZnF_C2H2"/>
    <property type="match status" value="3"/>
</dbReference>
<dbReference type="Pfam" id="PF00096">
    <property type="entry name" value="zf-C2H2"/>
    <property type="match status" value="1"/>
</dbReference>
<dbReference type="OrthoDB" id="5983327at2759"/>
<dbReference type="GO" id="GO:0008270">
    <property type="term" value="F:zinc ion binding"/>
    <property type="evidence" value="ECO:0007669"/>
    <property type="project" value="UniProtKB-KW"/>
</dbReference>